<protein>
    <submittedName>
        <fullName evidence="1">Uncharacterized protein</fullName>
    </submittedName>
</protein>
<organism evidence="1 2">
    <name type="scientific">Microthyrium microscopicum</name>
    <dbReference type="NCBI Taxonomy" id="703497"/>
    <lineage>
        <taxon>Eukaryota</taxon>
        <taxon>Fungi</taxon>
        <taxon>Dikarya</taxon>
        <taxon>Ascomycota</taxon>
        <taxon>Pezizomycotina</taxon>
        <taxon>Dothideomycetes</taxon>
        <taxon>Dothideomycetes incertae sedis</taxon>
        <taxon>Microthyriales</taxon>
        <taxon>Microthyriaceae</taxon>
        <taxon>Microthyrium</taxon>
    </lineage>
</organism>
<accession>A0A6A6UGQ4</accession>
<dbReference type="AlphaFoldDB" id="A0A6A6UGQ4"/>
<name>A0A6A6UGQ4_9PEZI</name>
<evidence type="ECO:0000313" key="1">
    <source>
        <dbReference type="EMBL" id="KAF2670268.1"/>
    </source>
</evidence>
<sequence>MITDIYSPPYNWYFDAPGGPFAGAYDMPRVAWRRIRKKVGLAASPQVGALATVLKDLRTTASAALTKHGLPSIIEAAVVSSIDLVALYDEDIYDAAEHAGLSAENLPGVEVWYLDFPDTLLTDMRYKRQPKHQDAAQIGFKVGVCDDYLSTAGCNQQRAEAGKTTRNFLTVHVTRQGLALESALRHSVDWTDVLYYQQHESYFEASLGVASLMAAKNDMSRKTAYWNDVEKFVGGYANRFSFINLTDVLMIGESAEFPDFKEHVVQTIMALGLSTQTSEPAVHLQKNGQSLFTASKGAAEMARRVLDAPYGCAWPDNERPPHCRR</sequence>
<evidence type="ECO:0000313" key="2">
    <source>
        <dbReference type="Proteomes" id="UP000799302"/>
    </source>
</evidence>
<dbReference type="OrthoDB" id="3643156at2759"/>
<reference evidence="1" key="1">
    <citation type="journal article" date="2020" name="Stud. Mycol.">
        <title>101 Dothideomycetes genomes: a test case for predicting lifestyles and emergence of pathogens.</title>
        <authorList>
            <person name="Haridas S."/>
            <person name="Albert R."/>
            <person name="Binder M."/>
            <person name="Bloem J."/>
            <person name="Labutti K."/>
            <person name="Salamov A."/>
            <person name="Andreopoulos B."/>
            <person name="Baker S."/>
            <person name="Barry K."/>
            <person name="Bills G."/>
            <person name="Bluhm B."/>
            <person name="Cannon C."/>
            <person name="Castanera R."/>
            <person name="Culley D."/>
            <person name="Daum C."/>
            <person name="Ezra D."/>
            <person name="Gonzalez J."/>
            <person name="Henrissat B."/>
            <person name="Kuo A."/>
            <person name="Liang C."/>
            <person name="Lipzen A."/>
            <person name="Lutzoni F."/>
            <person name="Magnuson J."/>
            <person name="Mondo S."/>
            <person name="Nolan M."/>
            <person name="Ohm R."/>
            <person name="Pangilinan J."/>
            <person name="Park H.-J."/>
            <person name="Ramirez L."/>
            <person name="Alfaro M."/>
            <person name="Sun H."/>
            <person name="Tritt A."/>
            <person name="Yoshinaga Y."/>
            <person name="Zwiers L.-H."/>
            <person name="Turgeon B."/>
            <person name="Goodwin S."/>
            <person name="Spatafora J."/>
            <person name="Crous P."/>
            <person name="Grigoriev I."/>
        </authorList>
    </citation>
    <scope>NUCLEOTIDE SEQUENCE</scope>
    <source>
        <strain evidence="1">CBS 115976</strain>
    </source>
</reference>
<dbReference type="EMBL" id="MU004234">
    <property type="protein sequence ID" value="KAF2670268.1"/>
    <property type="molecule type" value="Genomic_DNA"/>
</dbReference>
<gene>
    <name evidence="1" type="ORF">BT63DRAFT_233370</name>
</gene>
<keyword evidence="2" id="KW-1185">Reference proteome</keyword>
<dbReference type="Proteomes" id="UP000799302">
    <property type="component" value="Unassembled WGS sequence"/>
</dbReference>
<proteinExistence type="predicted"/>